<dbReference type="Pfam" id="PF04479">
    <property type="entry name" value="RTA1"/>
    <property type="match status" value="1"/>
</dbReference>
<evidence type="ECO:0000256" key="4">
    <source>
        <dbReference type="ARBA" id="ARBA00023136"/>
    </source>
</evidence>
<evidence type="ECO:0000313" key="7">
    <source>
        <dbReference type="Proteomes" id="UP000799441"/>
    </source>
</evidence>
<sequence length="296" mass="32764">MPSHGQGYVDPNWPSPGGPQDATVIIYGYVPALALGVIAVVFFAIGTLIHSVLLFRYKTWYFTPLLIGTLMEIGGYIPRLLSSQVDPYRVDFFVAQYFLIVVAPVLFSAAIYTMVSVMVNRYGREYSPLPPKMIIWIFVVCDVIATVIQVAGAALVGVAYSNRKDPTTPNNILMAGLAVQVFTFAVFLGLFALVLWRARKSPVKIPTSFKLGLLLATLAVYLRTCFRLAETVEGAMSYLFSHEAYFGALEFAPMVIAVYALAYWHPGRCLGRTTVDELTKSEEGREFQGINVHHSK</sequence>
<keyword evidence="4 5" id="KW-0472">Membrane</keyword>
<name>A0A9P4UJT4_9PEZI</name>
<dbReference type="EMBL" id="MU003864">
    <property type="protein sequence ID" value="KAF2716729.1"/>
    <property type="molecule type" value="Genomic_DNA"/>
</dbReference>
<dbReference type="AlphaFoldDB" id="A0A9P4UJT4"/>
<organism evidence="6 7">
    <name type="scientific">Polychaeton citri CBS 116435</name>
    <dbReference type="NCBI Taxonomy" id="1314669"/>
    <lineage>
        <taxon>Eukaryota</taxon>
        <taxon>Fungi</taxon>
        <taxon>Dikarya</taxon>
        <taxon>Ascomycota</taxon>
        <taxon>Pezizomycotina</taxon>
        <taxon>Dothideomycetes</taxon>
        <taxon>Dothideomycetidae</taxon>
        <taxon>Capnodiales</taxon>
        <taxon>Capnodiaceae</taxon>
        <taxon>Polychaeton</taxon>
    </lineage>
</organism>
<evidence type="ECO:0000313" key="6">
    <source>
        <dbReference type="EMBL" id="KAF2716729.1"/>
    </source>
</evidence>
<feature type="transmembrane region" description="Helical" evidence="5">
    <location>
        <begin position="244"/>
        <end position="264"/>
    </location>
</feature>
<comment type="caution">
    <text evidence="6">The sequence shown here is derived from an EMBL/GenBank/DDBJ whole genome shotgun (WGS) entry which is preliminary data.</text>
</comment>
<gene>
    <name evidence="6" type="ORF">K431DRAFT_307569</name>
</gene>
<keyword evidence="3 5" id="KW-1133">Transmembrane helix</keyword>
<keyword evidence="7" id="KW-1185">Reference proteome</keyword>
<proteinExistence type="predicted"/>
<feature type="transmembrane region" description="Helical" evidence="5">
    <location>
        <begin position="24"/>
        <end position="48"/>
    </location>
</feature>
<evidence type="ECO:0000256" key="3">
    <source>
        <dbReference type="ARBA" id="ARBA00022989"/>
    </source>
</evidence>
<keyword evidence="2 5" id="KW-0812">Transmembrane</keyword>
<reference evidence="6" key="1">
    <citation type="journal article" date="2020" name="Stud. Mycol.">
        <title>101 Dothideomycetes genomes: a test case for predicting lifestyles and emergence of pathogens.</title>
        <authorList>
            <person name="Haridas S."/>
            <person name="Albert R."/>
            <person name="Binder M."/>
            <person name="Bloem J."/>
            <person name="Labutti K."/>
            <person name="Salamov A."/>
            <person name="Andreopoulos B."/>
            <person name="Baker S."/>
            <person name="Barry K."/>
            <person name="Bills G."/>
            <person name="Bluhm B."/>
            <person name="Cannon C."/>
            <person name="Castanera R."/>
            <person name="Culley D."/>
            <person name="Daum C."/>
            <person name="Ezra D."/>
            <person name="Gonzalez J."/>
            <person name="Henrissat B."/>
            <person name="Kuo A."/>
            <person name="Liang C."/>
            <person name="Lipzen A."/>
            <person name="Lutzoni F."/>
            <person name="Magnuson J."/>
            <person name="Mondo S."/>
            <person name="Nolan M."/>
            <person name="Ohm R."/>
            <person name="Pangilinan J."/>
            <person name="Park H.-J."/>
            <person name="Ramirez L."/>
            <person name="Alfaro M."/>
            <person name="Sun H."/>
            <person name="Tritt A."/>
            <person name="Yoshinaga Y."/>
            <person name="Zwiers L.-H."/>
            <person name="Turgeon B."/>
            <person name="Goodwin S."/>
            <person name="Spatafora J."/>
            <person name="Crous P."/>
            <person name="Grigoriev I."/>
        </authorList>
    </citation>
    <scope>NUCLEOTIDE SEQUENCE</scope>
    <source>
        <strain evidence="6">CBS 116435</strain>
    </source>
</reference>
<dbReference type="InterPro" id="IPR007568">
    <property type="entry name" value="RTA1"/>
</dbReference>
<dbReference type="OrthoDB" id="4521223at2759"/>
<feature type="transmembrane region" description="Helical" evidence="5">
    <location>
        <begin position="134"/>
        <end position="160"/>
    </location>
</feature>
<dbReference type="GO" id="GO:0016020">
    <property type="term" value="C:membrane"/>
    <property type="evidence" value="ECO:0007669"/>
    <property type="project" value="UniProtKB-SubCell"/>
</dbReference>
<evidence type="ECO:0000256" key="5">
    <source>
        <dbReference type="SAM" id="Phobius"/>
    </source>
</evidence>
<feature type="transmembrane region" description="Helical" evidence="5">
    <location>
        <begin position="97"/>
        <end position="122"/>
    </location>
</feature>
<protein>
    <submittedName>
        <fullName evidence="6">RTA1-domain-containing protein</fullName>
    </submittedName>
</protein>
<evidence type="ECO:0000256" key="2">
    <source>
        <dbReference type="ARBA" id="ARBA00022692"/>
    </source>
</evidence>
<feature type="transmembrane region" description="Helical" evidence="5">
    <location>
        <begin position="172"/>
        <end position="196"/>
    </location>
</feature>
<feature type="transmembrane region" description="Helical" evidence="5">
    <location>
        <begin position="208"/>
        <end position="224"/>
    </location>
</feature>
<comment type="subcellular location">
    <subcellularLocation>
        <location evidence="1">Membrane</location>
        <topology evidence="1">Multi-pass membrane protein</topology>
    </subcellularLocation>
</comment>
<dbReference type="PANTHER" id="PTHR31465:SF1">
    <property type="entry name" value="PROTEIN RTA1-RELATED"/>
    <property type="match status" value="1"/>
</dbReference>
<accession>A0A9P4UJT4</accession>
<feature type="transmembrane region" description="Helical" evidence="5">
    <location>
        <begin position="60"/>
        <end position="77"/>
    </location>
</feature>
<dbReference type="Proteomes" id="UP000799441">
    <property type="component" value="Unassembled WGS sequence"/>
</dbReference>
<evidence type="ECO:0000256" key="1">
    <source>
        <dbReference type="ARBA" id="ARBA00004141"/>
    </source>
</evidence>
<dbReference type="PANTHER" id="PTHR31465">
    <property type="entry name" value="PROTEIN RTA1-RELATED"/>
    <property type="match status" value="1"/>
</dbReference>